<protein>
    <submittedName>
        <fullName evidence="4">FAA hydrolase family protein</fullName>
    </submittedName>
</protein>
<dbReference type="InterPro" id="IPR036663">
    <property type="entry name" value="Fumarylacetoacetase_C_sf"/>
</dbReference>
<dbReference type="InterPro" id="IPR051121">
    <property type="entry name" value="FAH"/>
</dbReference>
<name>A0ABT7CC86_9MICO</name>
<evidence type="ECO:0000313" key="4">
    <source>
        <dbReference type="EMBL" id="MDJ1372703.1"/>
    </source>
</evidence>
<dbReference type="InterPro" id="IPR011234">
    <property type="entry name" value="Fumarylacetoacetase-like_C"/>
</dbReference>
<evidence type="ECO:0000259" key="3">
    <source>
        <dbReference type="Pfam" id="PF01557"/>
    </source>
</evidence>
<gene>
    <name evidence="4" type="ORF">C7K25_15295</name>
</gene>
<organism evidence="4 5">
    <name type="scientific">Gulosibacter molinativorax</name>
    <dbReference type="NCBI Taxonomy" id="256821"/>
    <lineage>
        <taxon>Bacteria</taxon>
        <taxon>Bacillati</taxon>
        <taxon>Actinomycetota</taxon>
        <taxon>Actinomycetes</taxon>
        <taxon>Micrococcales</taxon>
        <taxon>Microbacteriaceae</taxon>
        <taxon>Gulosibacter</taxon>
    </lineage>
</organism>
<accession>A0ABT7CC86</accession>
<comment type="caution">
    <text evidence="4">The sequence shown here is derived from an EMBL/GenBank/DDBJ whole genome shotgun (WGS) entry which is preliminary data.</text>
</comment>
<dbReference type="SUPFAM" id="SSF56529">
    <property type="entry name" value="FAH"/>
    <property type="match status" value="1"/>
</dbReference>
<dbReference type="PANTHER" id="PTHR42796:SF4">
    <property type="entry name" value="FUMARYLACETOACETATE HYDROLASE DOMAIN-CONTAINING PROTEIN 2A"/>
    <property type="match status" value="1"/>
</dbReference>
<keyword evidence="5" id="KW-1185">Reference proteome</keyword>
<feature type="domain" description="Fumarylacetoacetase-like C-terminal" evidence="3">
    <location>
        <begin position="106"/>
        <end position="310"/>
    </location>
</feature>
<evidence type="ECO:0000313" key="5">
    <source>
        <dbReference type="Proteomes" id="UP001170379"/>
    </source>
</evidence>
<dbReference type="Pfam" id="PF01557">
    <property type="entry name" value="FAA_hydrolase"/>
    <property type="match status" value="1"/>
</dbReference>
<dbReference type="Proteomes" id="UP001170379">
    <property type="component" value="Unassembled WGS sequence"/>
</dbReference>
<reference evidence="4" key="2">
    <citation type="journal article" date="2022" name="Sci. Rep.">
        <title>In silico prediction of the enzymes involved in the degradation of the herbicide molinate by Gulosibacter molinativorax ON4T.</title>
        <authorList>
            <person name="Lopes A.R."/>
            <person name="Bunin E."/>
            <person name="Viana A.T."/>
            <person name="Froufe H."/>
            <person name="Munoz-Merida A."/>
            <person name="Pinho D."/>
            <person name="Figueiredo J."/>
            <person name="Barroso C."/>
            <person name="Vaz-Moreira I."/>
            <person name="Bellanger X."/>
            <person name="Egas C."/>
            <person name="Nunes O.C."/>
        </authorList>
    </citation>
    <scope>NUCLEOTIDE SEQUENCE</scope>
    <source>
        <strain evidence="4">ON4</strain>
    </source>
</reference>
<dbReference type="EMBL" id="PXVD01000039">
    <property type="protein sequence ID" value="MDJ1372703.1"/>
    <property type="molecule type" value="Genomic_DNA"/>
</dbReference>
<dbReference type="GO" id="GO:0016787">
    <property type="term" value="F:hydrolase activity"/>
    <property type="evidence" value="ECO:0007669"/>
    <property type="project" value="UniProtKB-KW"/>
</dbReference>
<dbReference type="RefSeq" id="WP_035733778.1">
    <property type="nucleotide sequence ID" value="NZ_CP028426.1"/>
</dbReference>
<reference evidence="4" key="1">
    <citation type="submission" date="2018-03" db="EMBL/GenBank/DDBJ databases">
        <authorList>
            <person name="Nunes O.C."/>
            <person name="Lopes A.R."/>
            <person name="Froufe H."/>
            <person name="Munoz-Merida A."/>
            <person name="Barroso C."/>
            <person name="Egas C."/>
        </authorList>
    </citation>
    <scope>NUCLEOTIDE SEQUENCE</scope>
    <source>
        <strain evidence="4">ON4</strain>
    </source>
</reference>
<comment type="similarity">
    <text evidence="1">Belongs to the FAH family.</text>
</comment>
<keyword evidence="2" id="KW-0479">Metal-binding</keyword>
<evidence type="ECO:0000256" key="2">
    <source>
        <dbReference type="ARBA" id="ARBA00022723"/>
    </source>
</evidence>
<dbReference type="PANTHER" id="PTHR42796">
    <property type="entry name" value="FUMARYLACETOACETATE HYDROLASE DOMAIN-CONTAINING PROTEIN 2A-RELATED"/>
    <property type="match status" value="1"/>
</dbReference>
<sequence>MTKIARFQHLGDARLGVVSGDDYIDVTKAYAALLASEGELNAAAIAQGELSPDSLAFFRGGDRTLSALQDAVAHAESLPDADAREAGIRVSQSSTDTLVPIPNPPKIVCVARNYGKHAEEAGLQISEIPILFPRFAATQIAHGEPIVVPKVSHEVDWEGELAVVIGKGGRHITREDAFEHVAGYTVFNDVSVRDYQFRVTQYTGGKNFHASGPVGPHIALADEGLDPHNLRITTVINGVVKQDASTNEFIFDIPALIEHISEFIQLEPGDIIPTGTPAGVGFKRNPPEYLRDGDVVEITVEGIGTLRNPVINEHSEETSA</sequence>
<evidence type="ECO:0000256" key="1">
    <source>
        <dbReference type="ARBA" id="ARBA00010211"/>
    </source>
</evidence>
<keyword evidence="4" id="KW-0378">Hydrolase</keyword>
<dbReference type="Gene3D" id="3.90.850.10">
    <property type="entry name" value="Fumarylacetoacetase-like, C-terminal domain"/>
    <property type="match status" value="1"/>
</dbReference>
<proteinExistence type="inferred from homology"/>